<dbReference type="Pfam" id="PF03828">
    <property type="entry name" value="PAP_assoc"/>
    <property type="match status" value="1"/>
</dbReference>
<feature type="region of interest" description="Disordered" evidence="16">
    <location>
        <begin position="1"/>
        <end position="21"/>
    </location>
</feature>
<evidence type="ECO:0000259" key="18">
    <source>
        <dbReference type="Pfam" id="PF22600"/>
    </source>
</evidence>
<organism evidence="19 20">
    <name type="scientific">Microcaecilia unicolor</name>
    <dbReference type="NCBI Taxonomy" id="1415580"/>
    <lineage>
        <taxon>Eukaryota</taxon>
        <taxon>Metazoa</taxon>
        <taxon>Chordata</taxon>
        <taxon>Craniata</taxon>
        <taxon>Vertebrata</taxon>
        <taxon>Euteleostomi</taxon>
        <taxon>Amphibia</taxon>
        <taxon>Gymnophiona</taxon>
        <taxon>Siphonopidae</taxon>
        <taxon>Microcaecilia</taxon>
    </lineage>
</organism>
<dbReference type="FunFam" id="3.30.460.10:FF:000022">
    <property type="entry name" value="poly(A) RNA polymerase GLD2 isoform X1"/>
    <property type="match status" value="1"/>
</dbReference>
<evidence type="ECO:0000256" key="12">
    <source>
        <dbReference type="ARBA" id="ARBA00022943"/>
    </source>
</evidence>
<dbReference type="GO" id="GO:0010468">
    <property type="term" value="P:regulation of gene expression"/>
    <property type="evidence" value="ECO:0007669"/>
    <property type="project" value="UniProtKB-ARBA"/>
</dbReference>
<evidence type="ECO:0000256" key="5">
    <source>
        <dbReference type="ARBA" id="ARBA00022490"/>
    </source>
</evidence>
<feature type="region of interest" description="Disordered" evidence="16">
    <location>
        <begin position="83"/>
        <end position="108"/>
    </location>
</feature>
<dbReference type="GO" id="GO:1990817">
    <property type="term" value="F:poly(A) RNA polymerase activity"/>
    <property type="evidence" value="ECO:0007669"/>
    <property type="project" value="UniProtKB-EC"/>
</dbReference>
<comment type="cofactor">
    <cofactor evidence="1">
        <name>Mn(2+)</name>
        <dbReference type="ChEBI" id="CHEBI:29035"/>
    </cofactor>
</comment>
<name>A0A6P7WX67_9AMPH</name>
<dbReference type="OrthoDB" id="2274644at2759"/>
<dbReference type="Gene3D" id="3.30.460.10">
    <property type="entry name" value="Beta Polymerase, domain 2"/>
    <property type="match status" value="1"/>
</dbReference>
<dbReference type="AlphaFoldDB" id="A0A6P7WX67"/>
<dbReference type="GO" id="GO:0005737">
    <property type="term" value="C:cytoplasm"/>
    <property type="evidence" value="ECO:0007669"/>
    <property type="project" value="UniProtKB-SubCell"/>
</dbReference>
<reference evidence="20" key="1">
    <citation type="submission" date="2025-08" db="UniProtKB">
        <authorList>
            <consortium name="RefSeq"/>
        </authorList>
    </citation>
    <scope>IDENTIFICATION</scope>
</reference>
<evidence type="ECO:0000256" key="6">
    <source>
        <dbReference type="ARBA" id="ARBA00022664"/>
    </source>
</evidence>
<keyword evidence="6" id="KW-0507">mRNA processing</keyword>
<proteinExistence type="inferred from homology"/>
<dbReference type="KEGG" id="muo:115461882"/>
<accession>A0A6P7WX67</accession>
<dbReference type="RefSeq" id="XP_030047802.1">
    <property type="nucleotide sequence ID" value="XM_030191942.1"/>
</dbReference>
<dbReference type="SUPFAM" id="SSF81301">
    <property type="entry name" value="Nucleotidyltransferase"/>
    <property type="match status" value="1"/>
</dbReference>
<comment type="catalytic activity">
    <reaction evidence="15">
        <text>RNA(n) + ATP = RNA(n)-3'-adenine ribonucleotide + diphosphate</text>
        <dbReference type="Rhea" id="RHEA:11332"/>
        <dbReference type="Rhea" id="RHEA-COMP:14527"/>
        <dbReference type="Rhea" id="RHEA-COMP:17347"/>
        <dbReference type="ChEBI" id="CHEBI:30616"/>
        <dbReference type="ChEBI" id="CHEBI:33019"/>
        <dbReference type="ChEBI" id="CHEBI:140395"/>
        <dbReference type="ChEBI" id="CHEBI:173115"/>
        <dbReference type="EC" id="2.7.7.19"/>
    </reaction>
</comment>
<evidence type="ECO:0000256" key="13">
    <source>
        <dbReference type="ARBA" id="ARBA00023211"/>
    </source>
</evidence>
<dbReference type="GO" id="GO:0006397">
    <property type="term" value="P:mRNA processing"/>
    <property type="evidence" value="ECO:0007669"/>
    <property type="project" value="UniProtKB-KW"/>
</dbReference>
<dbReference type="Pfam" id="PF22600">
    <property type="entry name" value="MTPAP-like_central"/>
    <property type="match status" value="1"/>
</dbReference>
<dbReference type="GeneID" id="115461882"/>
<dbReference type="GO" id="GO:0031123">
    <property type="term" value="P:RNA 3'-end processing"/>
    <property type="evidence" value="ECO:0007669"/>
    <property type="project" value="TreeGrafter"/>
</dbReference>
<evidence type="ECO:0000313" key="19">
    <source>
        <dbReference type="Proteomes" id="UP000515156"/>
    </source>
</evidence>
<keyword evidence="19" id="KW-1185">Reference proteome</keyword>
<evidence type="ECO:0000256" key="10">
    <source>
        <dbReference type="ARBA" id="ARBA00022840"/>
    </source>
</evidence>
<dbReference type="Proteomes" id="UP000515156">
    <property type="component" value="Chromosome 2"/>
</dbReference>
<dbReference type="CDD" id="cd05402">
    <property type="entry name" value="NT_PAP_TUTase"/>
    <property type="match status" value="1"/>
</dbReference>
<gene>
    <name evidence="20" type="primary">TENT2</name>
</gene>
<feature type="compositionally biased region" description="Low complexity" evidence="16">
    <location>
        <begin position="85"/>
        <end position="96"/>
    </location>
</feature>
<comment type="subcellular location">
    <subcellularLocation>
        <location evidence="3">Cytoplasm</location>
    </subcellularLocation>
</comment>
<evidence type="ECO:0000256" key="15">
    <source>
        <dbReference type="ARBA" id="ARBA00048830"/>
    </source>
</evidence>
<keyword evidence="8" id="KW-0479">Metal-binding</keyword>
<comment type="cofactor">
    <cofactor evidence="2">
        <name>Mg(2+)</name>
        <dbReference type="ChEBI" id="CHEBI:18420"/>
    </cofactor>
</comment>
<keyword evidence="11" id="KW-0460">Magnesium</keyword>
<evidence type="ECO:0000259" key="17">
    <source>
        <dbReference type="Pfam" id="PF03828"/>
    </source>
</evidence>
<evidence type="ECO:0000256" key="7">
    <source>
        <dbReference type="ARBA" id="ARBA00022679"/>
    </source>
</evidence>
<keyword evidence="12" id="KW-0896">Oogenesis</keyword>
<dbReference type="EC" id="2.7.7.19" evidence="4"/>
<keyword evidence="13" id="KW-0464">Manganese</keyword>
<feature type="domain" description="Poly(A) RNA polymerase mitochondrial-like central palm" evidence="18">
    <location>
        <begin position="186"/>
        <end position="323"/>
    </location>
</feature>
<keyword evidence="9" id="KW-0547">Nucleotide-binding</keyword>
<evidence type="ECO:0000256" key="11">
    <source>
        <dbReference type="ARBA" id="ARBA00022842"/>
    </source>
</evidence>
<evidence type="ECO:0000256" key="9">
    <source>
        <dbReference type="ARBA" id="ARBA00022741"/>
    </source>
</evidence>
<dbReference type="InParanoid" id="A0A6P7WX67"/>
<dbReference type="PANTHER" id="PTHR12271:SF40">
    <property type="entry name" value="POLY(A) RNA POLYMERASE GLD2"/>
    <property type="match status" value="1"/>
</dbReference>
<evidence type="ECO:0000256" key="2">
    <source>
        <dbReference type="ARBA" id="ARBA00001946"/>
    </source>
</evidence>
<evidence type="ECO:0000256" key="8">
    <source>
        <dbReference type="ARBA" id="ARBA00022723"/>
    </source>
</evidence>
<keyword evidence="10" id="KW-0067">ATP-binding</keyword>
<keyword evidence="7" id="KW-0808">Transferase</keyword>
<dbReference type="InterPro" id="IPR043519">
    <property type="entry name" value="NT_sf"/>
</dbReference>
<dbReference type="CTD" id="167153"/>
<dbReference type="Gene3D" id="1.10.1410.10">
    <property type="match status" value="1"/>
</dbReference>
<dbReference type="PANTHER" id="PTHR12271">
    <property type="entry name" value="POLY A POLYMERASE CID PAP -RELATED"/>
    <property type="match status" value="1"/>
</dbReference>
<evidence type="ECO:0000256" key="14">
    <source>
        <dbReference type="ARBA" id="ARBA00038491"/>
    </source>
</evidence>
<evidence type="ECO:0000256" key="1">
    <source>
        <dbReference type="ARBA" id="ARBA00001936"/>
    </source>
</evidence>
<protein>
    <recommendedName>
        <fullName evidence="4">polynucleotide adenylyltransferase</fullName>
        <ecNumber evidence="4">2.7.7.19</ecNumber>
    </recommendedName>
</protein>
<evidence type="ECO:0000313" key="20">
    <source>
        <dbReference type="RefSeq" id="XP_030047802.1"/>
    </source>
</evidence>
<dbReference type="InterPro" id="IPR002058">
    <property type="entry name" value="PAP_assoc"/>
</dbReference>
<evidence type="ECO:0000256" key="3">
    <source>
        <dbReference type="ARBA" id="ARBA00004496"/>
    </source>
</evidence>
<dbReference type="SUPFAM" id="SSF81631">
    <property type="entry name" value="PAP/OAS1 substrate-binding domain"/>
    <property type="match status" value="1"/>
</dbReference>
<sequence length="512" mass="58608">MFTFGREEQCFPNSPNLGRPPFPSPPNDFFNNLPAGLPPALFSPQQFIEAQLNLRNASLSRALLNGNFATIPTASPQAWSYGAGSPISSPTTAPSAFQGRKRRSDEQNVPYDVKRQRFHSPPHQSALVHQTVPLQDERRYSFPGSFILPLFHMPNAPDVNGCLPPLKHSPFLDHIETTLPVARDKLSQQVLELFQRCQQQACDLKKKDACRAELQKEIQQLFPRSRLYLVGSSLNGFGTRSSDADLCLVIQEEPVNQKTEARHILSLVQKHFSTRLSYIERPQLIRAKVPIVKFRDKVSGVEFDLNVNNVVGIRNTFLLRTYAHTENRVRPLVLVVKKWASHCGINDASRGTLSSYSLVLMVLHYLQTLPEPILPSLQKDYPERFNPTMQLDLVHQAPCNIPPYLSKNGSTLGDLFVGFLKYYATEFDWDKMLISVREAKAIPRPDGIEWRHKFICVEEPFDRTNTARAVHEKYKFDKIQEEFLKSWNRLKDNRDLNSILPFMRNYPSMQKR</sequence>
<dbReference type="GO" id="GO:0005524">
    <property type="term" value="F:ATP binding"/>
    <property type="evidence" value="ECO:0007669"/>
    <property type="project" value="UniProtKB-KW"/>
</dbReference>
<evidence type="ECO:0000256" key="4">
    <source>
        <dbReference type="ARBA" id="ARBA00012388"/>
    </source>
</evidence>
<dbReference type="FunFam" id="1.10.1410.10:FF:000007">
    <property type="entry name" value="poly(A) RNA polymerase GLD2 isoform X1"/>
    <property type="match status" value="1"/>
</dbReference>
<comment type="similarity">
    <text evidence="14">Belongs to the DNA polymerase type-B-like family. GLD2 subfamily.</text>
</comment>
<keyword evidence="5" id="KW-0963">Cytoplasm</keyword>
<dbReference type="GO" id="GO:0046872">
    <property type="term" value="F:metal ion binding"/>
    <property type="evidence" value="ECO:0007669"/>
    <property type="project" value="UniProtKB-KW"/>
</dbReference>
<dbReference type="InterPro" id="IPR054708">
    <property type="entry name" value="MTPAP-like_central"/>
</dbReference>
<dbReference type="GO" id="GO:0048477">
    <property type="term" value="P:oogenesis"/>
    <property type="evidence" value="ECO:0007669"/>
    <property type="project" value="UniProtKB-KW"/>
</dbReference>
<evidence type="ECO:0000256" key="16">
    <source>
        <dbReference type="SAM" id="MobiDB-lite"/>
    </source>
</evidence>
<keyword evidence="12" id="KW-0221">Differentiation</keyword>
<dbReference type="FunCoup" id="A0A6P7WX67">
    <property type="interactions" value="2057"/>
</dbReference>
<feature type="domain" description="PAP-associated" evidence="17">
    <location>
        <begin position="411"/>
        <end position="465"/>
    </location>
</feature>